<reference evidence="2" key="1">
    <citation type="submission" date="2018-02" db="EMBL/GenBank/DDBJ databases">
        <title>Rhizophora mucronata_Transcriptome.</title>
        <authorList>
            <person name="Meera S.P."/>
            <person name="Sreeshan A."/>
            <person name="Augustine A."/>
        </authorList>
    </citation>
    <scope>NUCLEOTIDE SEQUENCE</scope>
    <source>
        <tissue evidence="2">Leaf</tissue>
    </source>
</reference>
<protein>
    <submittedName>
        <fullName evidence="2">Uncharacterized protein</fullName>
    </submittedName>
</protein>
<organism evidence="2">
    <name type="scientific">Rhizophora mucronata</name>
    <name type="common">Asiatic mangrove</name>
    <dbReference type="NCBI Taxonomy" id="61149"/>
    <lineage>
        <taxon>Eukaryota</taxon>
        <taxon>Viridiplantae</taxon>
        <taxon>Streptophyta</taxon>
        <taxon>Embryophyta</taxon>
        <taxon>Tracheophyta</taxon>
        <taxon>Spermatophyta</taxon>
        <taxon>Magnoliopsida</taxon>
        <taxon>eudicotyledons</taxon>
        <taxon>Gunneridae</taxon>
        <taxon>Pentapetalae</taxon>
        <taxon>rosids</taxon>
        <taxon>fabids</taxon>
        <taxon>Malpighiales</taxon>
        <taxon>Rhizophoraceae</taxon>
        <taxon>Rhizophora</taxon>
    </lineage>
</organism>
<proteinExistence type="predicted"/>
<dbReference type="EMBL" id="GGEC01089829">
    <property type="protein sequence ID" value="MBX70313.1"/>
    <property type="molecule type" value="Transcribed_RNA"/>
</dbReference>
<evidence type="ECO:0000256" key="1">
    <source>
        <dbReference type="SAM" id="Phobius"/>
    </source>
</evidence>
<feature type="transmembrane region" description="Helical" evidence="1">
    <location>
        <begin position="6"/>
        <end position="25"/>
    </location>
</feature>
<keyword evidence="1" id="KW-1133">Transmembrane helix</keyword>
<keyword evidence="1" id="KW-0812">Transmembrane</keyword>
<dbReference type="AlphaFoldDB" id="A0A2P2QTJ1"/>
<name>A0A2P2QTJ1_RHIMU</name>
<evidence type="ECO:0000313" key="2">
    <source>
        <dbReference type="EMBL" id="MBX70313.1"/>
    </source>
</evidence>
<accession>A0A2P2QTJ1</accession>
<keyword evidence="1" id="KW-0472">Membrane</keyword>
<sequence>MLLIFYNLVTCMFLFHLLCCLYDVYDA</sequence>